<dbReference type="EMBL" id="CAIIXF020000007">
    <property type="protein sequence ID" value="CAH1789441.1"/>
    <property type="molecule type" value="Genomic_DNA"/>
</dbReference>
<organism evidence="2 3">
    <name type="scientific">Owenia fusiformis</name>
    <name type="common">Polychaete worm</name>
    <dbReference type="NCBI Taxonomy" id="6347"/>
    <lineage>
        <taxon>Eukaryota</taxon>
        <taxon>Metazoa</taxon>
        <taxon>Spiralia</taxon>
        <taxon>Lophotrochozoa</taxon>
        <taxon>Annelida</taxon>
        <taxon>Polychaeta</taxon>
        <taxon>Sedentaria</taxon>
        <taxon>Canalipalpata</taxon>
        <taxon>Sabellida</taxon>
        <taxon>Oweniida</taxon>
        <taxon>Oweniidae</taxon>
        <taxon>Owenia</taxon>
    </lineage>
</organism>
<keyword evidence="3" id="KW-1185">Reference proteome</keyword>
<feature type="compositionally biased region" description="Polar residues" evidence="1">
    <location>
        <begin position="49"/>
        <end position="67"/>
    </location>
</feature>
<feature type="compositionally biased region" description="Polar residues" evidence="1">
    <location>
        <begin position="106"/>
        <end position="119"/>
    </location>
</feature>
<reference evidence="2" key="1">
    <citation type="submission" date="2022-03" db="EMBL/GenBank/DDBJ databases">
        <authorList>
            <person name="Martin C."/>
        </authorList>
    </citation>
    <scope>NUCLEOTIDE SEQUENCE</scope>
</reference>
<accession>A0A8S4P8G4</accession>
<proteinExistence type="predicted"/>
<protein>
    <submittedName>
        <fullName evidence="2">Uncharacterized protein</fullName>
    </submittedName>
</protein>
<name>A0A8S4P8G4_OWEFU</name>
<dbReference type="AlphaFoldDB" id="A0A8S4P8G4"/>
<evidence type="ECO:0000313" key="3">
    <source>
        <dbReference type="Proteomes" id="UP000749559"/>
    </source>
</evidence>
<feature type="compositionally biased region" description="Low complexity" evidence="1">
    <location>
        <begin position="86"/>
        <end position="95"/>
    </location>
</feature>
<dbReference type="Proteomes" id="UP000749559">
    <property type="component" value="Unassembled WGS sequence"/>
</dbReference>
<feature type="region of interest" description="Disordered" evidence="1">
    <location>
        <begin position="1"/>
        <end position="119"/>
    </location>
</feature>
<comment type="caution">
    <text evidence="2">The sequence shown here is derived from an EMBL/GenBank/DDBJ whole genome shotgun (WGS) entry which is preliminary data.</text>
</comment>
<evidence type="ECO:0000256" key="1">
    <source>
        <dbReference type="SAM" id="MobiDB-lite"/>
    </source>
</evidence>
<evidence type="ECO:0000313" key="2">
    <source>
        <dbReference type="EMBL" id="CAH1789441.1"/>
    </source>
</evidence>
<gene>
    <name evidence="2" type="ORF">OFUS_LOCUS14797</name>
</gene>
<sequence length="119" mass="12611">MTHSRRGRRPAEDTTRGPNTPRGSGGWGQDTGGMQQEIQGLQGGMIEMSDSTSSVGSSNEPIQNMPPSQQPLPHMDNYGPGPGDPYPHYGHPQGHNMMPDVPHSAMSLSASTITTQSAS</sequence>